<dbReference type="GO" id="GO:0008237">
    <property type="term" value="F:metallopeptidase activity"/>
    <property type="evidence" value="ECO:0007669"/>
    <property type="project" value="UniProtKB-KW"/>
</dbReference>
<keyword evidence="3" id="KW-0378">Hydrolase</keyword>
<dbReference type="InterPro" id="IPR051463">
    <property type="entry name" value="Peptidase_U62_metallo"/>
</dbReference>
<protein>
    <submittedName>
        <fullName evidence="7">TldD/PmbA family protein</fullName>
    </submittedName>
</protein>
<dbReference type="InterPro" id="IPR036059">
    <property type="entry name" value="TldD/PmbA_sf"/>
</dbReference>
<dbReference type="RefSeq" id="WP_138638440.1">
    <property type="nucleotide sequence ID" value="NZ_VCKZ01000170.1"/>
</dbReference>
<proteinExistence type="inferred from homology"/>
<dbReference type="Pfam" id="PF19289">
    <property type="entry name" value="PmbA_TldD_3rd"/>
    <property type="match status" value="1"/>
</dbReference>
<comment type="similarity">
    <text evidence="1">Belongs to the peptidase U62 family.</text>
</comment>
<dbReference type="Pfam" id="PF01523">
    <property type="entry name" value="PmbA_TldD_1st"/>
    <property type="match status" value="1"/>
</dbReference>
<keyword evidence="8" id="KW-1185">Reference proteome</keyword>
<dbReference type="GO" id="GO:0005829">
    <property type="term" value="C:cytosol"/>
    <property type="evidence" value="ECO:0007669"/>
    <property type="project" value="TreeGrafter"/>
</dbReference>
<dbReference type="EMBL" id="VCKZ01000170">
    <property type="protein sequence ID" value="TMR35714.1"/>
    <property type="molecule type" value="Genomic_DNA"/>
</dbReference>
<dbReference type="PANTHER" id="PTHR30624:SF10">
    <property type="entry name" value="CONSERVED PROTEIN"/>
    <property type="match status" value="1"/>
</dbReference>
<dbReference type="OrthoDB" id="9803213at2"/>
<dbReference type="InterPro" id="IPR045569">
    <property type="entry name" value="Metalloprtase-TldD/E_C"/>
</dbReference>
<evidence type="ECO:0000256" key="4">
    <source>
        <dbReference type="ARBA" id="ARBA00023049"/>
    </source>
</evidence>
<gene>
    <name evidence="7" type="ORF">ETD96_22420</name>
</gene>
<keyword evidence="4" id="KW-0482">Metalloprotease</keyword>
<name>A0A5S4GT96_9ACTN</name>
<comment type="caution">
    <text evidence="7">The sequence shown here is derived from an EMBL/GenBank/DDBJ whole genome shotgun (WGS) entry which is preliminary data.</text>
</comment>
<keyword evidence="2" id="KW-0645">Protease</keyword>
<evidence type="ECO:0000259" key="6">
    <source>
        <dbReference type="Pfam" id="PF19289"/>
    </source>
</evidence>
<evidence type="ECO:0000313" key="7">
    <source>
        <dbReference type="EMBL" id="TMR35714.1"/>
    </source>
</evidence>
<feature type="domain" description="Metalloprotease TldD/E N-terminal" evidence="5">
    <location>
        <begin position="34"/>
        <end position="97"/>
    </location>
</feature>
<organism evidence="7 8">
    <name type="scientific">Actinomadura geliboluensis</name>
    <dbReference type="NCBI Taxonomy" id="882440"/>
    <lineage>
        <taxon>Bacteria</taxon>
        <taxon>Bacillati</taxon>
        <taxon>Actinomycetota</taxon>
        <taxon>Actinomycetes</taxon>
        <taxon>Streptosporangiales</taxon>
        <taxon>Thermomonosporaceae</taxon>
        <taxon>Actinomadura</taxon>
    </lineage>
</organism>
<dbReference type="Gene3D" id="3.30.2290.10">
    <property type="entry name" value="PmbA/TldD superfamily"/>
    <property type="match status" value="1"/>
</dbReference>
<accession>A0A5S4GT96</accession>
<evidence type="ECO:0000313" key="8">
    <source>
        <dbReference type="Proteomes" id="UP000305238"/>
    </source>
</evidence>
<dbReference type="GO" id="GO:0006508">
    <property type="term" value="P:proteolysis"/>
    <property type="evidence" value="ECO:0007669"/>
    <property type="project" value="UniProtKB-KW"/>
</dbReference>
<dbReference type="PANTHER" id="PTHR30624">
    <property type="entry name" value="UNCHARACTERIZED PROTEIN TLDD AND PMBA"/>
    <property type="match status" value="1"/>
</dbReference>
<evidence type="ECO:0000256" key="3">
    <source>
        <dbReference type="ARBA" id="ARBA00022801"/>
    </source>
</evidence>
<evidence type="ECO:0000256" key="1">
    <source>
        <dbReference type="ARBA" id="ARBA00005836"/>
    </source>
</evidence>
<dbReference type="InterPro" id="IPR002510">
    <property type="entry name" value="Metalloprtase-TldD/E_N"/>
</dbReference>
<sequence>MTDPIDASFRALPLAEAAGAALARAERLGARHARVRVARIREAAGFLRDGRPAGGHDTTRTGLGVSVVHGGARGFAGCAEPAPRAAEDAAERAVAAARVAAGIGPPAAEPAAEPVHRDAVWASAYEINPFDVPAAERLAPLADWSRRLLAAPGVAHVHAKLVAVQENAYYADLAGTVTLQQRIRVHPMLVAAGADPRTGGAGTLRTLAPPTARGWEYLTGTGWDWDAEIAGLPALLAAKLRAPAAEPGRLDLVIDPSNLWLTLHETVGHATELDRAAGHETGYAGGSFVRPESLGSLRYGSELMNVTADRTAPQGLATVGFDDEGVAAGAWDLVSDGVLTGVQTDRHTAPLIGAERSTGCAYAESALHAPMSRMPNVSLRPAPAGPGVEELIGTVDDGLYVVGSGSWSIDTRRRGFQFTAQRCHRIRRGRLAGQVRDVAYGGETTAFWGSLAGVGGPGTYRMFGADLCGKGQPLQIAPAGHGCPAALFTGVAVRDAAGEAGL</sequence>
<evidence type="ECO:0000256" key="2">
    <source>
        <dbReference type="ARBA" id="ARBA00022670"/>
    </source>
</evidence>
<dbReference type="Proteomes" id="UP000305238">
    <property type="component" value="Unassembled WGS sequence"/>
</dbReference>
<dbReference type="SUPFAM" id="SSF111283">
    <property type="entry name" value="Putative modulator of DNA gyrase, PmbA/TldD"/>
    <property type="match status" value="1"/>
</dbReference>
<evidence type="ECO:0000259" key="5">
    <source>
        <dbReference type="Pfam" id="PF01523"/>
    </source>
</evidence>
<reference evidence="7 8" key="1">
    <citation type="submission" date="2019-05" db="EMBL/GenBank/DDBJ databases">
        <title>Draft genome sequence of Actinomadura geliboluensis A8036.</title>
        <authorList>
            <person name="Saricaoglu S."/>
            <person name="Isik K."/>
        </authorList>
    </citation>
    <scope>NUCLEOTIDE SEQUENCE [LARGE SCALE GENOMIC DNA]</scope>
    <source>
        <strain evidence="7 8">A8036</strain>
    </source>
</reference>
<dbReference type="InterPro" id="IPR035068">
    <property type="entry name" value="TldD/PmbA_N"/>
</dbReference>
<dbReference type="AlphaFoldDB" id="A0A5S4GT96"/>
<feature type="domain" description="Metalloprotease TldD/E C-terminal" evidence="6">
    <location>
        <begin position="247"/>
        <end position="493"/>
    </location>
</feature>